<evidence type="ECO:0000259" key="1">
    <source>
        <dbReference type="Pfam" id="PF14737"/>
    </source>
</evidence>
<feature type="domain" description="DUF4470" evidence="1">
    <location>
        <begin position="15"/>
        <end position="104"/>
    </location>
</feature>
<dbReference type="Proteomes" id="UP000244855">
    <property type="component" value="Unassembled WGS sequence"/>
</dbReference>
<dbReference type="EMBL" id="KZ805896">
    <property type="protein sequence ID" value="PVH91321.1"/>
    <property type="molecule type" value="Genomic_DNA"/>
</dbReference>
<name>A0A2V1D017_9PLEO</name>
<sequence>MFGPAYLDILTFFYPVGNTPAVCLTRNLPQHIQGHILLLGCGDVRNILFTLYSEQNLSRELEIACCDLSESILARNIILFTLALNDEKGEKRHIIWNLYYHFKLDKESLETLQYHSRKLVLVSVSSSMHEWHSTTYGRLLRFCDSSTFERVRALWRSYGTVDLDEEEEVAFNDILEKNMRRAQALKAHYIGKGQVTTGMRSAAPLNTAFLQLHISRISTIGTMGVRAMTLIFFREPTDPLLGFHLATAFAPLSKEHHSISETLSDTSISIVVKTAKLQFREWCDSFRSWSSKTLTIRFFAGDAIAFSYALHQKRVSSTSRLANIYRDIYHLESIKLHDEDLAKRAPVQFTVIDTSNLIDHLGAVNVLSATSVLLVENTPSSLYTESLVRREINYEAYIQSLLCGDFSTMTLLLDLFPLEYRTNASTSSATDEAMLDAISRLIGPEEKPQMQISGFFHGKHFVSGEHTWRIKSVLVLWAHSSSMNASHRIQYGGLINPIWHIGRTRVL</sequence>
<dbReference type="Pfam" id="PF14737">
    <property type="entry name" value="DUF4470"/>
    <property type="match status" value="1"/>
</dbReference>
<gene>
    <name evidence="2" type="ORF">DM02DRAFT_678148</name>
</gene>
<dbReference type="STRING" id="97972.A0A2V1D017"/>
<keyword evidence="3" id="KW-1185">Reference proteome</keyword>
<reference evidence="2 3" key="1">
    <citation type="journal article" date="2018" name="Sci. Rep.">
        <title>Comparative genomics provides insights into the lifestyle and reveals functional heterogeneity of dark septate endophytic fungi.</title>
        <authorList>
            <person name="Knapp D.G."/>
            <person name="Nemeth J.B."/>
            <person name="Barry K."/>
            <person name="Hainaut M."/>
            <person name="Henrissat B."/>
            <person name="Johnson J."/>
            <person name="Kuo A."/>
            <person name="Lim J.H.P."/>
            <person name="Lipzen A."/>
            <person name="Nolan M."/>
            <person name="Ohm R.A."/>
            <person name="Tamas L."/>
            <person name="Grigoriev I.V."/>
            <person name="Spatafora J.W."/>
            <person name="Nagy L.G."/>
            <person name="Kovacs G.M."/>
        </authorList>
    </citation>
    <scope>NUCLEOTIDE SEQUENCE [LARGE SCALE GENOMIC DNA]</scope>
    <source>
        <strain evidence="2 3">DSE2036</strain>
    </source>
</reference>
<accession>A0A2V1D017</accession>
<protein>
    <recommendedName>
        <fullName evidence="1">DUF4470 domain-containing protein</fullName>
    </recommendedName>
</protein>
<dbReference type="InterPro" id="IPR027974">
    <property type="entry name" value="DUF4470"/>
</dbReference>
<dbReference type="OrthoDB" id="432970at2759"/>
<evidence type="ECO:0000313" key="2">
    <source>
        <dbReference type="EMBL" id="PVH91321.1"/>
    </source>
</evidence>
<dbReference type="AlphaFoldDB" id="A0A2V1D017"/>
<organism evidence="2 3">
    <name type="scientific">Periconia macrospinosa</name>
    <dbReference type="NCBI Taxonomy" id="97972"/>
    <lineage>
        <taxon>Eukaryota</taxon>
        <taxon>Fungi</taxon>
        <taxon>Dikarya</taxon>
        <taxon>Ascomycota</taxon>
        <taxon>Pezizomycotina</taxon>
        <taxon>Dothideomycetes</taxon>
        <taxon>Pleosporomycetidae</taxon>
        <taxon>Pleosporales</taxon>
        <taxon>Massarineae</taxon>
        <taxon>Periconiaceae</taxon>
        <taxon>Periconia</taxon>
    </lineage>
</organism>
<evidence type="ECO:0000313" key="3">
    <source>
        <dbReference type="Proteomes" id="UP000244855"/>
    </source>
</evidence>
<proteinExistence type="predicted"/>